<gene>
    <name evidence="2" type="ORF">MFFC18_32340</name>
</gene>
<dbReference type="KEGG" id="mff:MFFC18_32340"/>
<dbReference type="Proteomes" id="UP000322214">
    <property type="component" value="Chromosome"/>
</dbReference>
<dbReference type="RefSeq" id="WP_075082169.1">
    <property type="nucleotide sequence ID" value="NZ_CP042912.1"/>
</dbReference>
<accession>A0A5B9PFC3</accession>
<proteinExistence type="predicted"/>
<dbReference type="AlphaFoldDB" id="A0A5B9PFC3"/>
<evidence type="ECO:0000313" key="2">
    <source>
        <dbReference type="EMBL" id="QEG23336.1"/>
    </source>
</evidence>
<evidence type="ECO:0000259" key="1">
    <source>
        <dbReference type="Pfam" id="PF07238"/>
    </source>
</evidence>
<feature type="domain" description="PilZ" evidence="1">
    <location>
        <begin position="36"/>
        <end position="103"/>
    </location>
</feature>
<dbReference type="Gene3D" id="2.40.10.220">
    <property type="entry name" value="predicted glycosyltransferase like domains"/>
    <property type="match status" value="2"/>
</dbReference>
<protein>
    <submittedName>
        <fullName evidence="2">PilZ domain protein</fullName>
    </submittedName>
</protein>
<dbReference type="EMBL" id="CP042912">
    <property type="protein sequence ID" value="QEG23336.1"/>
    <property type="molecule type" value="Genomic_DNA"/>
</dbReference>
<sequence>MLGNLSQFVSPSIEQLLSKLQADEDNYELELRTLGREKLVLPVQLTTPDGEFELHAFSRNVSQGGIGLIAPQPFSPNSVMRLTLNMRTGKTIHVVECRWCETFGQTYWTSGWELKSKALDVQTVLNAEAVFDSEVRSSEREKYAIPVVVHQPGERPKVHAFTRNMSGDGVNLVANKPVCCNEKCTLEFVRNDGERSGIVAECIWLQEYGADCWMSGWQFSSE</sequence>
<name>A0A5B9PFC3_9BACT</name>
<dbReference type="Pfam" id="PF07238">
    <property type="entry name" value="PilZ"/>
    <property type="match status" value="1"/>
</dbReference>
<dbReference type="GO" id="GO:0035438">
    <property type="term" value="F:cyclic-di-GMP binding"/>
    <property type="evidence" value="ECO:0007669"/>
    <property type="project" value="InterPro"/>
</dbReference>
<reference evidence="2 3" key="1">
    <citation type="submission" date="2019-08" db="EMBL/GenBank/DDBJ databases">
        <title>Deep-cultivation of Planctomycetes and their phenomic and genomic characterization uncovers novel biology.</title>
        <authorList>
            <person name="Wiegand S."/>
            <person name="Jogler M."/>
            <person name="Boedeker C."/>
            <person name="Pinto D."/>
            <person name="Vollmers J."/>
            <person name="Rivas-Marin E."/>
            <person name="Kohn T."/>
            <person name="Peeters S.H."/>
            <person name="Heuer A."/>
            <person name="Rast P."/>
            <person name="Oberbeckmann S."/>
            <person name="Bunk B."/>
            <person name="Jeske O."/>
            <person name="Meyerdierks A."/>
            <person name="Storesund J.E."/>
            <person name="Kallscheuer N."/>
            <person name="Luecker S."/>
            <person name="Lage O.M."/>
            <person name="Pohl T."/>
            <person name="Merkel B.J."/>
            <person name="Hornburger P."/>
            <person name="Mueller R.-W."/>
            <person name="Bruemmer F."/>
            <person name="Labrenz M."/>
            <person name="Spormann A.M."/>
            <person name="Op den Camp H."/>
            <person name="Overmann J."/>
            <person name="Amann R."/>
            <person name="Jetten M.S.M."/>
            <person name="Mascher T."/>
            <person name="Medema M.H."/>
            <person name="Devos D.P."/>
            <person name="Kaster A.-K."/>
            <person name="Ovreas L."/>
            <person name="Rohde M."/>
            <person name="Galperin M.Y."/>
            <person name="Jogler C."/>
        </authorList>
    </citation>
    <scope>NUCLEOTIDE SEQUENCE [LARGE SCALE GENOMIC DNA]</scope>
    <source>
        <strain evidence="2 3">FC18</strain>
    </source>
</reference>
<evidence type="ECO:0000313" key="3">
    <source>
        <dbReference type="Proteomes" id="UP000322214"/>
    </source>
</evidence>
<organism evidence="2 3">
    <name type="scientific">Mariniblastus fucicola</name>
    <dbReference type="NCBI Taxonomy" id="980251"/>
    <lineage>
        <taxon>Bacteria</taxon>
        <taxon>Pseudomonadati</taxon>
        <taxon>Planctomycetota</taxon>
        <taxon>Planctomycetia</taxon>
        <taxon>Pirellulales</taxon>
        <taxon>Pirellulaceae</taxon>
        <taxon>Mariniblastus</taxon>
    </lineage>
</organism>
<dbReference type="InterPro" id="IPR009875">
    <property type="entry name" value="PilZ_domain"/>
</dbReference>
<keyword evidence="3" id="KW-1185">Reference proteome</keyword>